<feature type="DNA-binding region" description="OmpR/PhoB-type" evidence="9">
    <location>
        <begin position="132"/>
        <end position="231"/>
    </location>
</feature>
<name>A0AAE3KZR2_9FIRM</name>
<dbReference type="AlphaFoldDB" id="A0AAE3KZR2"/>
<evidence type="ECO:0000256" key="9">
    <source>
        <dbReference type="PROSITE-ProRule" id="PRU01091"/>
    </source>
</evidence>
<dbReference type="Gene3D" id="6.10.250.690">
    <property type="match status" value="1"/>
</dbReference>
<dbReference type="InterPro" id="IPR039420">
    <property type="entry name" value="WalR-like"/>
</dbReference>
<dbReference type="Pfam" id="PF00486">
    <property type="entry name" value="Trans_reg_C"/>
    <property type="match status" value="1"/>
</dbReference>
<dbReference type="PROSITE" id="PS50110">
    <property type="entry name" value="RESPONSE_REGULATORY"/>
    <property type="match status" value="1"/>
</dbReference>
<feature type="domain" description="OmpR/PhoB-type" evidence="11">
    <location>
        <begin position="132"/>
        <end position="231"/>
    </location>
</feature>
<dbReference type="InterPro" id="IPR016032">
    <property type="entry name" value="Sig_transdc_resp-reg_C-effctor"/>
</dbReference>
<reference evidence="12" key="1">
    <citation type="submission" date="2022-07" db="EMBL/GenBank/DDBJ databases">
        <title>Enhanced cultured diversity of the mouse gut microbiota enables custom-made synthetic communities.</title>
        <authorList>
            <person name="Afrizal A."/>
        </authorList>
    </citation>
    <scope>NUCLEOTIDE SEQUENCE</scope>
    <source>
        <strain evidence="12">DSM 28593</strain>
    </source>
</reference>
<evidence type="ECO:0000256" key="6">
    <source>
        <dbReference type="ARBA" id="ARBA00023163"/>
    </source>
</evidence>
<dbReference type="PANTHER" id="PTHR48111:SF73">
    <property type="entry name" value="ALKALINE PHOSPHATASE SYNTHESIS TRANSCRIPTIONAL REGULATORY PROTEIN PHOP"/>
    <property type="match status" value="1"/>
</dbReference>
<evidence type="ECO:0000259" key="10">
    <source>
        <dbReference type="PROSITE" id="PS50110"/>
    </source>
</evidence>
<gene>
    <name evidence="12" type="ORF">NSA47_08510</name>
</gene>
<keyword evidence="5 9" id="KW-0238">DNA-binding</keyword>
<keyword evidence="2 8" id="KW-0597">Phosphoprotein</keyword>
<keyword evidence="6" id="KW-0804">Transcription</keyword>
<dbReference type="FunFam" id="1.10.10.10:FF:000018">
    <property type="entry name" value="DNA-binding response regulator ResD"/>
    <property type="match status" value="1"/>
</dbReference>
<accession>A0AAE3KZR2</accession>
<evidence type="ECO:0000256" key="8">
    <source>
        <dbReference type="PROSITE-ProRule" id="PRU00169"/>
    </source>
</evidence>
<evidence type="ECO:0000256" key="4">
    <source>
        <dbReference type="ARBA" id="ARBA00023015"/>
    </source>
</evidence>
<dbReference type="GO" id="GO:0006355">
    <property type="term" value="P:regulation of DNA-templated transcription"/>
    <property type="evidence" value="ECO:0007669"/>
    <property type="project" value="InterPro"/>
</dbReference>
<dbReference type="InterPro" id="IPR011006">
    <property type="entry name" value="CheY-like_superfamily"/>
</dbReference>
<dbReference type="Gene3D" id="1.10.10.10">
    <property type="entry name" value="Winged helix-like DNA-binding domain superfamily/Winged helix DNA-binding domain"/>
    <property type="match status" value="1"/>
</dbReference>
<evidence type="ECO:0000256" key="7">
    <source>
        <dbReference type="ARBA" id="ARBA00024867"/>
    </source>
</evidence>
<dbReference type="FunFam" id="3.40.50.2300:FF:000001">
    <property type="entry name" value="DNA-binding response regulator PhoB"/>
    <property type="match status" value="1"/>
</dbReference>
<evidence type="ECO:0000259" key="11">
    <source>
        <dbReference type="PROSITE" id="PS51755"/>
    </source>
</evidence>
<dbReference type="PANTHER" id="PTHR48111">
    <property type="entry name" value="REGULATOR OF RPOS"/>
    <property type="match status" value="1"/>
</dbReference>
<evidence type="ECO:0000313" key="13">
    <source>
        <dbReference type="Proteomes" id="UP001205748"/>
    </source>
</evidence>
<evidence type="ECO:0000256" key="3">
    <source>
        <dbReference type="ARBA" id="ARBA00023012"/>
    </source>
</evidence>
<dbReference type="SMART" id="SM00448">
    <property type="entry name" value="REC"/>
    <property type="match status" value="1"/>
</dbReference>
<dbReference type="GO" id="GO:0005829">
    <property type="term" value="C:cytosol"/>
    <property type="evidence" value="ECO:0007669"/>
    <property type="project" value="TreeGrafter"/>
</dbReference>
<evidence type="ECO:0000313" key="12">
    <source>
        <dbReference type="EMBL" id="MCR1899026.1"/>
    </source>
</evidence>
<proteinExistence type="predicted"/>
<dbReference type="GO" id="GO:0000156">
    <property type="term" value="F:phosphorelay response regulator activity"/>
    <property type="evidence" value="ECO:0007669"/>
    <property type="project" value="TreeGrafter"/>
</dbReference>
<organism evidence="12 13">
    <name type="scientific">Irregularibacter muris</name>
    <dbReference type="NCBI Taxonomy" id="1796619"/>
    <lineage>
        <taxon>Bacteria</taxon>
        <taxon>Bacillati</taxon>
        <taxon>Bacillota</taxon>
        <taxon>Clostridia</taxon>
        <taxon>Eubacteriales</taxon>
        <taxon>Eubacteriaceae</taxon>
        <taxon>Irregularibacter</taxon>
    </lineage>
</organism>
<comment type="caution">
    <text evidence="12">The sequence shown here is derived from an EMBL/GenBank/DDBJ whole genome shotgun (WGS) entry which is preliminary data.</text>
</comment>
<feature type="modified residue" description="4-aspartylphosphate" evidence="8">
    <location>
        <position position="54"/>
    </location>
</feature>
<dbReference type="InterPro" id="IPR001867">
    <property type="entry name" value="OmpR/PhoB-type_DNA-bd"/>
</dbReference>
<feature type="domain" description="Response regulatory" evidence="10">
    <location>
        <begin position="5"/>
        <end position="121"/>
    </location>
</feature>
<dbReference type="Gene3D" id="3.40.50.2300">
    <property type="match status" value="1"/>
</dbReference>
<dbReference type="SUPFAM" id="SSF46894">
    <property type="entry name" value="C-terminal effector domain of the bipartite response regulators"/>
    <property type="match status" value="1"/>
</dbReference>
<keyword evidence="3" id="KW-0902">Two-component regulatory system</keyword>
<dbReference type="SUPFAM" id="SSF52172">
    <property type="entry name" value="CheY-like"/>
    <property type="match status" value="1"/>
</dbReference>
<dbReference type="GO" id="GO:0032993">
    <property type="term" value="C:protein-DNA complex"/>
    <property type="evidence" value="ECO:0007669"/>
    <property type="project" value="TreeGrafter"/>
</dbReference>
<dbReference type="PROSITE" id="PS51755">
    <property type="entry name" value="OMPR_PHOB"/>
    <property type="match status" value="1"/>
</dbReference>
<comment type="function">
    <text evidence="7">May play the central regulatory role in sporulation. It may be an element of the effector pathway responsible for the activation of sporulation genes in response to nutritional stress. Spo0A may act in concert with spo0H (a sigma factor) to control the expression of some genes that are critical to the sporulation process.</text>
</comment>
<dbReference type="SMART" id="SM00862">
    <property type="entry name" value="Trans_reg_C"/>
    <property type="match status" value="1"/>
</dbReference>
<dbReference type="InterPro" id="IPR001789">
    <property type="entry name" value="Sig_transdc_resp-reg_receiver"/>
</dbReference>
<sequence length="231" mass="26901">MNREKIMIVEDEKHIVELLRFNLEQQGYDVISIENGKEAVQAILKEVPSLILLDLMLPGKDGIEICREVKQNRETRNIPIIMLTAKGEEFDKVLGLEMGADDYITKPFGIKELIARVRAVLRRMQHSLPSAENILSFGEIHIDVEGFEVYKKERKIELTLKEYELLKLLAMNQGKVLTRDFLLDEIWGYEYLGDTRTVDVHIRNLRKKLGDRETQEQYIETIRGVGYRIRS</sequence>
<protein>
    <recommendedName>
        <fullName evidence="1">Stage 0 sporulation protein A homolog</fullName>
    </recommendedName>
</protein>
<dbReference type="Pfam" id="PF00072">
    <property type="entry name" value="Response_reg"/>
    <property type="match status" value="1"/>
</dbReference>
<evidence type="ECO:0000256" key="2">
    <source>
        <dbReference type="ARBA" id="ARBA00022553"/>
    </source>
</evidence>
<keyword evidence="4" id="KW-0805">Transcription regulation</keyword>
<dbReference type="Proteomes" id="UP001205748">
    <property type="component" value="Unassembled WGS sequence"/>
</dbReference>
<dbReference type="InterPro" id="IPR036388">
    <property type="entry name" value="WH-like_DNA-bd_sf"/>
</dbReference>
<dbReference type="GO" id="GO:0000976">
    <property type="term" value="F:transcription cis-regulatory region binding"/>
    <property type="evidence" value="ECO:0007669"/>
    <property type="project" value="TreeGrafter"/>
</dbReference>
<evidence type="ECO:0000256" key="5">
    <source>
        <dbReference type="ARBA" id="ARBA00023125"/>
    </source>
</evidence>
<dbReference type="RefSeq" id="WP_257530938.1">
    <property type="nucleotide sequence ID" value="NZ_JANKAS010000006.1"/>
</dbReference>
<evidence type="ECO:0000256" key="1">
    <source>
        <dbReference type="ARBA" id="ARBA00018672"/>
    </source>
</evidence>
<dbReference type="CDD" id="cd00383">
    <property type="entry name" value="trans_reg_C"/>
    <property type="match status" value="1"/>
</dbReference>
<dbReference type="EMBL" id="JANKAS010000006">
    <property type="protein sequence ID" value="MCR1899026.1"/>
    <property type="molecule type" value="Genomic_DNA"/>
</dbReference>
<keyword evidence="13" id="KW-1185">Reference proteome</keyword>